<organism evidence="2 3">
    <name type="scientific">Paragemmobacter ruber</name>
    <dbReference type="NCBI Taxonomy" id="1985673"/>
    <lineage>
        <taxon>Bacteria</taxon>
        <taxon>Pseudomonadati</taxon>
        <taxon>Pseudomonadota</taxon>
        <taxon>Alphaproteobacteria</taxon>
        <taxon>Rhodobacterales</taxon>
        <taxon>Paracoccaceae</taxon>
        <taxon>Paragemmobacter</taxon>
    </lineage>
</organism>
<gene>
    <name evidence="2" type="ORF">GU920_12370</name>
</gene>
<dbReference type="EMBL" id="JAAATW010000003">
    <property type="protein sequence ID" value="NBE08333.1"/>
    <property type="molecule type" value="Genomic_DNA"/>
</dbReference>
<accession>A0ABW9Y729</accession>
<name>A0ABW9Y729_9RHOB</name>
<proteinExistence type="predicted"/>
<sequence length="99" mass="10553">MRPVFAPLLLCLLAVPARADAPEDARPIGAADALACAASRYRGEALRIEEEDDGLVQEIRWLTPDGSVIEIELTGPGCRFLEVEGVGQSEARILPGEAP</sequence>
<evidence type="ECO:0000313" key="3">
    <source>
        <dbReference type="Proteomes" id="UP001517376"/>
    </source>
</evidence>
<dbReference type="RefSeq" id="WP_161767404.1">
    <property type="nucleotide sequence ID" value="NZ_JAAATW010000003.1"/>
</dbReference>
<evidence type="ECO:0000313" key="2">
    <source>
        <dbReference type="EMBL" id="NBE08333.1"/>
    </source>
</evidence>
<feature type="signal peptide" evidence="1">
    <location>
        <begin position="1"/>
        <end position="19"/>
    </location>
</feature>
<keyword evidence="1" id="KW-0732">Signal</keyword>
<comment type="caution">
    <text evidence="2">The sequence shown here is derived from an EMBL/GenBank/DDBJ whole genome shotgun (WGS) entry which is preliminary data.</text>
</comment>
<evidence type="ECO:0000256" key="1">
    <source>
        <dbReference type="SAM" id="SignalP"/>
    </source>
</evidence>
<protein>
    <submittedName>
        <fullName evidence="2">Cys/Met metabolism pyridoxal-phosphate-dependent enzyme</fullName>
    </submittedName>
</protein>
<feature type="chain" id="PRO_5045853438" evidence="1">
    <location>
        <begin position="20"/>
        <end position="99"/>
    </location>
</feature>
<dbReference type="Proteomes" id="UP001517376">
    <property type="component" value="Unassembled WGS sequence"/>
</dbReference>
<keyword evidence="3" id="KW-1185">Reference proteome</keyword>
<reference evidence="3" key="1">
    <citation type="submission" date="2020-01" db="EMBL/GenBank/DDBJ databases">
        <title>Sphingomonas sp. strain CSW-10.</title>
        <authorList>
            <person name="Chen W.-M."/>
        </authorList>
    </citation>
    <scope>NUCLEOTIDE SEQUENCE [LARGE SCALE GENOMIC DNA]</scope>
    <source>
        <strain evidence="3">CCP-1</strain>
    </source>
</reference>